<evidence type="ECO:0000256" key="1">
    <source>
        <dbReference type="SAM" id="MobiDB-lite"/>
    </source>
</evidence>
<evidence type="ECO:0000313" key="2">
    <source>
        <dbReference type="EMBL" id="EED17186.1"/>
    </source>
</evidence>
<feature type="region of interest" description="Disordered" evidence="1">
    <location>
        <begin position="1"/>
        <end position="25"/>
    </location>
</feature>
<sequence length="212" mass="23395">MAIDATTTRQPNHAEQGTSPSAESSLSLDSAAVALLQFNRHELSYCISDEQRISRPVSPKFDQNTTSKIRSSLAQSPSATQFFTSSEVLQLSSSVQKFFDKICPLFPIICDLAAMTIVSSVISHGYGDNIETCLALLLVAIVKECDTSTLGSGRGDFQYALSILARVHCDFSLEFVQTEILAGIYLYRQFKLMEAWKHIHAGCTTLYVLIQR</sequence>
<dbReference type="EMBL" id="EQ962656">
    <property type="protein sequence ID" value="EED17186.1"/>
    <property type="molecule type" value="Genomic_DNA"/>
</dbReference>
<gene>
    <name evidence="2" type="ORF">TSTA_022400</name>
</gene>
<protein>
    <recommendedName>
        <fullName evidence="4">Transcription factor domain-containing protein</fullName>
    </recommendedName>
</protein>
<dbReference type="Proteomes" id="UP000001745">
    <property type="component" value="Unassembled WGS sequence"/>
</dbReference>
<proteinExistence type="predicted"/>
<dbReference type="VEuPathDB" id="FungiDB:TSTA_022400"/>
<keyword evidence="3" id="KW-1185">Reference proteome</keyword>
<reference evidence="3" key="1">
    <citation type="journal article" date="2015" name="Genome Announc.">
        <title>Genome sequence of the AIDS-associated pathogen Penicillium marneffei (ATCC18224) and its near taxonomic relative Talaromyces stipitatus (ATCC10500).</title>
        <authorList>
            <person name="Nierman W.C."/>
            <person name="Fedorova-Abrams N.D."/>
            <person name="Andrianopoulos A."/>
        </authorList>
    </citation>
    <scope>NUCLEOTIDE SEQUENCE [LARGE SCALE GENOMIC DNA]</scope>
    <source>
        <strain evidence="3">ATCC 10500 / CBS 375.48 / QM 6759 / NRRL 1006</strain>
    </source>
</reference>
<dbReference type="GeneID" id="8107077"/>
<dbReference type="InParanoid" id="B8MI24"/>
<dbReference type="RefSeq" id="XP_002484420.1">
    <property type="nucleotide sequence ID" value="XM_002484375.1"/>
</dbReference>
<dbReference type="AlphaFoldDB" id="B8MI24"/>
<name>B8MI24_TALSN</name>
<dbReference type="InterPro" id="IPR053181">
    <property type="entry name" value="EcdB-like_regulator"/>
</dbReference>
<accession>B8MI24</accession>
<dbReference type="STRING" id="441959.B8MI24"/>
<feature type="compositionally biased region" description="Polar residues" evidence="1">
    <location>
        <begin position="1"/>
        <end position="18"/>
    </location>
</feature>
<dbReference type="OrthoDB" id="3532498at2759"/>
<dbReference type="eggNOG" id="ENOG502RT4E">
    <property type="taxonomic scope" value="Eukaryota"/>
</dbReference>
<dbReference type="HOGENOM" id="CLU_1300421_0_0_1"/>
<evidence type="ECO:0000313" key="3">
    <source>
        <dbReference type="Proteomes" id="UP000001745"/>
    </source>
</evidence>
<evidence type="ECO:0008006" key="4">
    <source>
        <dbReference type="Google" id="ProtNLM"/>
    </source>
</evidence>
<organism evidence="2 3">
    <name type="scientific">Talaromyces stipitatus (strain ATCC 10500 / CBS 375.48 / QM 6759 / NRRL 1006)</name>
    <name type="common">Penicillium stipitatum</name>
    <dbReference type="NCBI Taxonomy" id="441959"/>
    <lineage>
        <taxon>Eukaryota</taxon>
        <taxon>Fungi</taxon>
        <taxon>Dikarya</taxon>
        <taxon>Ascomycota</taxon>
        <taxon>Pezizomycotina</taxon>
        <taxon>Eurotiomycetes</taxon>
        <taxon>Eurotiomycetidae</taxon>
        <taxon>Eurotiales</taxon>
        <taxon>Trichocomaceae</taxon>
        <taxon>Talaromyces</taxon>
        <taxon>Talaromyces sect. Talaromyces</taxon>
    </lineage>
</organism>
<dbReference type="PANTHER" id="PTHR47785">
    <property type="entry name" value="ZN(II)2CYS6 TRANSCRIPTION FACTOR (EUROFUNG)-RELATED-RELATED"/>
    <property type="match status" value="1"/>
</dbReference>